<evidence type="ECO:0008006" key="3">
    <source>
        <dbReference type="Google" id="ProtNLM"/>
    </source>
</evidence>
<dbReference type="SUPFAM" id="SSF53756">
    <property type="entry name" value="UDP-Glycosyltransferase/glycogen phosphorylase"/>
    <property type="match status" value="1"/>
</dbReference>
<evidence type="ECO:0000313" key="2">
    <source>
        <dbReference type="Proteomes" id="UP001226750"/>
    </source>
</evidence>
<accession>A0AAX3XCI9</accession>
<dbReference type="AlphaFoldDB" id="A0AAX3XCI9"/>
<proteinExistence type="predicted"/>
<dbReference type="EMBL" id="CP126975">
    <property type="protein sequence ID" value="WIM79131.1"/>
    <property type="molecule type" value="Genomic_DNA"/>
</dbReference>
<dbReference type="Gene3D" id="3.40.50.2000">
    <property type="entry name" value="Glycogen Phosphorylase B"/>
    <property type="match status" value="1"/>
</dbReference>
<name>A0AAX3XCI9_9PAST</name>
<reference evidence="1 2" key="1">
    <citation type="submission" date="2023-06" db="EMBL/GenBank/DDBJ databases">
        <title>Complete Genome Sequence of Gallibacterium anatis Strain BJF12, Isolated from a chicken with diarrhea.</title>
        <authorList>
            <person name="Guo F."/>
            <person name="Bu W."/>
            <person name="Xu F."/>
            <person name="Wen T."/>
        </authorList>
    </citation>
    <scope>NUCLEOTIDE SEQUENCE [LARGE SCALE GENOMIC DNA]</scope>
    <source>
        <strain evidence="1 2">BJF12</strain>
    </source>
</reference>
<evidence type="ECO:0000313" key="1">
    <source>
        <dbReference type="EMBL" id="WIM79131.1"/>
    </source>
</evidence>
<dbReference type="Proteomes" id="UP001226750">
    <property type="component" value="Chromosome"/>
</dbReference>
<protein>
    <recommendedName>
        <fullName evidence="3">Heptosyltransferase</fullName>
    </recommendedName>
</protein>
<sequence>MYFLKKILLLPFLYKKQVQNFDFSSVKSILIRPTGNALGDSIINSVYVTQLKMIYPNVRIGMLVTYSNKAVYALNPYLDEMIEQNFSSFLSQRGRWQVLLDMPDAFNSSKIILDKILAPEFTIIFDKKYKPLLNIQEVRNYDVQVKNLDNVHNIDFIKHSIFADYFSIPDGRCELKFPNEIPTVLQNIWTKGKFRILLAPQGSRRLVPVEEIAELLNGIGGGVN</sequence>
<keyword evidence="2" id="KW-1185">Reference proteome</keyword>
<organism evidence="1 2">
    <name type="scientific">Gallibacterium anatis</name>
    <dbReference type="NCBI Taxonomy" id="750"/>
    <lineage>
        <taxon>Bacteria</taxon>
        <taxon>Pseudomonadati</taxon>
        <taxon>Pseudomonadota</taxon>
        <taxon>Gammaproteobacteria</taxon>
        <taxon>Pasteurellales</taxon>
        <taxon>Pasteurellaceae</taxon>
        <taxon>Gallibacterium</taxon>
    </lineage>
</organism>
<dbReference type="RefSeq" id="WP_285097402.1">
    <property type="nucleotide sequence ID" value="NZ_CP126975.1"/>
</dbReference>
<gene>
    <name evidence="1" type="ORF">QP018_10205</name>
</gene>